<dbReference type="KEGG" id="bmq:BMQ_4791"/>
<keyword evidence="2" id="KW-1185">Reference proteome</keyword>
<sequence length="114" mass="13561">MYKMEGRGEKMERFFTYDNRLGIKIPALEREWTFYSEKVQQDILLTWESIRGQIPDKIQSLEKSINQKQAALEDETNFIRSCELNSEIGELASIINDLWIWYRTNEEISKKVHG</sequence>
<dbReference type="HOGENOM" id="CLU_139579_1_0_9"/>
<evidence type="ECO:0000313" key="1">
    <source>
        <dbReference type="EMBL" id="ADE71793.1"/>
    </source>
</evidence>
<dbReference type="STRING" id="545693.BMQ_4791"/>
<dbReference type="Proteomes" id="UP000000935">
    <property type="component" value="Chromosome"/>
</dbReference>
<proteinExistence type="predicted"/>
<evidence type="ECO:0000313" key="2">
    <source>
        <dbReference type="Proteomes" id="UP000000935"/>
    </source>
</evidence>
<name>D5DTW7_PRIM1</name>
<gene>
    <name evidence="1" type="ordered locus">BMQ_4791</name>
</gene>
<dbReference type="AlphaFoldDB" id="D5DTW7"/>
<dbReference type="EMBL" id="CP001983">
    <property type="protein sequence ID" value="ADE71793.1"/>
    <property type="molecule type" value="Genomic_DNA"/>
</dbReference>
<organism evidence="1 2">
    <name type="scientific">Priestia megaterium (strain ATCC 12872 / QMB1551)</name>
    <name type="common">Bacillus megaterium</name>
    <dbReference type="NCBI Taxonomy" id="545693"/>
    <lineage>
        <taxon>Bacteria</taxon>
        <taxon>Bacillati</taxon>
        <taxon>Bacillota</taxon>
        <taxon>Bacilli</taxon>
        <taxon>Bacillales</taxon>
        <taxon>Bacillaceae</taxon>
        <taxon>Priestia</taxon>
    </lineage>
</organism>
<accession>D5DTW7</accession>
<protein>
    <submittedName>
        <fullName evidence="1">Uncharacterized protein</fullName>
    </submittedName>
</protein>
<dbReference type="eggNOG" id="ENOG5032U1X">
    <property type="taxonomic scope" value="Bacteria"/>
</dbReference>
<reference evidence="1 2" key="1">
    <citation type="journal article" date="2011" name="J. Bacteriol.">
        <title>Genome sequences of the biotechnologically important Bacillus megaterium strains QM B1551 and DSM319.</title>
        <authorList>
            <person name="Eppinger M."/>
            <person name="Bunk B."/>
            <person name="Johns M.A."/>
            <person name="Edirisinghe J.N."/>
            <person name="Kutumbaka K.K."/>
            <person name="Koenig S.S."/>
            <person name="Huot Creasy H."/>
            <person name="Rosovitz M.J."/>
            <person name="Riley D.R."/>
            <person name="Daugherty S."/>
            <person name="Martin M."/>
            <person name="Elbourne L.D."/>
            <person name="Paulsen I."/>
            <person name="Biedendieck R."/>
            <person name="Braun C."/>
            <person name="Grayburn S."/>
            <person name="Dhingra S."/>
            <person name="Lukyanchuk V."/>
            <person name="Ball B."/>
            <person name="Ul-Qamar R."/>
            <person name="Seibel J."/>
            <person name="Bremer E."/>
            <person name="Jahn D."/>
            <person name="Ravel J."/>
            <person name="Vary P.S."/>
        </authorList>
    </citation>
    <scope>NUCLEOTIDE SEQUENCE [LARGE SCALE GENOMIC DNA]</scope>
    <source>
        <strain evidence="2">ATCC 12872 / QMB1551</strain>
    </source>
</reference>